<dbReference type="EMBL" id="WQNF01000040">
    <property type="protein sequence ID" value="MVT70257.1"/>
    <property type="molecule type" value="Genomic_DNA"/>
</dbReference>
<evidence type="ECO:0000256" key="1">
    <source>
        <dbReference type="SAM" id="Phobius"/>
    </source>
</evidence>
<comment type="caution">
    <text evidence="2">The sequence shown here is derived from an EMBL/GenBank/DDBJ whole genome shotgun (WGS) entry which is preliminary data.</text>
</comment>
<accession>A0A844SVC1</accession>
<keyword evidence="1" id="KW-0812">Transmembrane</keyword>
<protein>
    <submittedName>
        <fullName evidence="2">Uncharacterized protein</fullName>
    </submittedName>
</protein>
<dbReference type="AlphaFoldDB" id="A0A844SVC1"/>
<gene>
    <name evidence="2" type="ORF">GPL21_34835</name>
</gene>
<keyword evidence="1" id="KW-0472">Membrane</keyword>
<proteinExistence type="predicted"/>
<sequence>MKIAVWSALGVFATYVFAVGALGWLAKPFMSQTIRQMVARLLTGSGQSKRREFHSLRPIADAMLKARVLQS</sequence>
<dbReference type="RefSeq" id="WP_128089706.1">
    <property type="nucleotide sequence ID" value="NZ_WQNF01000040.1"/>
</dbReference>
<organism evidence="2 3">
    <name type="scientific">Bradyrhizobium pachyrhizi</name>
    <dbReference type="NCBI Taxonomy" id="280333"/>
    <lineage>
        <taxon>Bacteria</taxon>
        <taxon>Pseudomonadati</taxon>
        <taxon>Pseudomonadota</taxon>
        <taxon>Alphaproteobacteria</taxon>
        <taxon>Hyphomicrobiales</taxon>
        <taxon>Nitrobacteraceae</taxon>
        <taxon>Bradyrhizobium</taxon>
    </lineage>
</organism>
<dbReference type="Proteomes" id="UP000436468">
    <property type="component" value="Unassembled WGS sequence"/>
</dbReference>
<feature type="transmembrane region" description="Helical" evidence="1">
    <location>
        <begin position="6"/>
        <end position="26"/>
    </location>
</feature>
<name>A0A844SVC1_9BRAD</name>
<evidence type="ECO:0000313" key="3">
    <source>
        <dbReference type="Proteomes" id="UP000436468"/>
    </source>
</evidence>
<reference evidence="2 3" key="1">
    <citation type="submission" date="2019-12" db="EMBL/GenBank/DDBJ databases">
        <title>Draft genome sequences Bradyrhizobium cajani AMBPC1010, Bradyrhizobium pachyrhizi AMBPC1040 and Bradyrhizobium yuanmingense ALSPC3051, three plant growth promoting strains isolated from nodules of Cajanus cajan L. in Dominican Republic.</title>
        <authorList>
            <person name="Flores-Felix J.D."/>
            <person name="Araujo J."/>
            <person name="Diaz-Alcantara C."/>
            <person name="Gonzalez-Andres F."/>
            <person name="Velazquez E."/>
        </authorList>
    </citation>
    <scope>NUCLEOTIDE SEQUENCE [LARGE SCALE GENOMIC DNA]</scope>
    <source>
        <strain evidence="2 3">1040</strain>
    </source>
</reference>
<evidence type="ECO:0000313" key="2">
    <source>
        <dbReference type="EMBL" id="MVT70257.1"/>
    </source>
</evidence>
<keyword evidence="3" id="KW-1185">Reference proteome</keyword>
<keyword evidence="1" id="KW-1133">Transmembrane helix</keyword>